<protein>
    <submittedName>
        <fullName evidence="1">Uncharacterized protein</fullName>
    </submittedName>
</protein>
<dbReference type="Proteomes" id="UP001597024">
    <property type="component" value="Unassembled WGS sequence"/>
</dbReference>
<reference evidence="2" key="1">
    <citation type="journal article" date="2019" name="Int. J. Syst. Evol. Microbiol.">
        <title>The Global Catalogue of Microorganisms (GCM) 10K type strain sequencing project: providing services to taxonomists for standard genome sequencing and annotation.</title>
        <authorList>
            <consortium name="The Broad Institute Genomics Platform"/>
            <consortium name="The Broad Institute Genome Sequencing Center for Infectious Disease"/>
            <person name="Wu L."/>
            <person name="Ma J."/>
        </authorList>
    </citation>
    <scope>NUCLEOTIDE SEQUENCE [LARGE SCALE GENOMIC DNA]</scope>
    <source>
        <strain evidence="2">CCUG 62974</strain>
    </source>
</reference>
<feature type="non-terminal residue" evidence="1">
    <location>
        <position position="1"/>
    </location>
</feature>
<dbReference type="EMBL" id="JBHTHX010001631">
    <property type="protein sequence ID" value="MFD0889054.1"/>
    <property type="molecule type" value="Genomic_DNA"/>
</dbReference>
<comment type="caution">
    <text evidence="1">The sequence shown here is derived from an EMBL/GenBank/DDBJ whole genome shotgun (WGS) entry which is preliminary data.</text>
</comment>
<organism evidence="1 2">
    <name type="scientific">Streptosporangium algeriense</name>
    <dbReference type="NCBI Taxonomy" id="1682748"/>
    <lineage>
        <taxon>Bacteria</taxon>
        <taxon>Bacillati</taxon>
        <taxon>Actinomycetota</taxon>
        <taxon>Actinomycetes</taxon>
        <taxon>Streptosporangiales</taxon>
        <taxon>Streptosporangiaceae</taxon>
        <taxon>Streptosporangium</taxon>
    </lineage>
</organism>
<evidence type="ECO:0000313" key="2">
    <source>
        <dbReference type="Proteomes" id="UP001597024"/>
    </source>
</evidence>
<keyword evidence="2" id="KW-1185">Reference proteome</keyword>
<gene>
    <name evidence="1" type="ORF">ACFQ08_31360</name>
</gene>
<name>A0ABW3DZ63_9ACTN</name>
<evidence type="ECO:0000313" key="1">
    <source>
        <dbReference type="EMBL" id="MFD0889054.1"/>
    </source>
</evidence>
<sequence>PPVGPTQAPVPIPLPTVTVTVTVTAAPVDPPVAVQPVKPAMCVRGTAKKTLGAAKWAAEFGTGKGTLTDTTLRCYLGMVGKASRVFPELTEVSTPAAARRVLKPAKRTKRSVFESELLAAWLNWANGSVNFTARVSGTTTVKDALATAEARRLRGSFPSASASLLSRRVNARRT</sequence>
<accession>A0ABW3DZ63</accession>
<proteinExistence type="predicted"/>